<sequence length="538" mass="59645">MVRLFFITAIFIMLNGCSSGRFLQFKEQQPQISNALGYAVLPNLAPLSLGALHSHCLSVSDDTDIGLVLSLQCAQTLLARPQLPPHLKTYALSLYNSSIYKLLKSDPAQSNLVSIAINGEKQFTFVSNLLPLEPRLAAKTLGELGVALVVKKQQPDNQKAKFYPEEGIYRAYNAKLKTIETQGLTYLVTIDIEQQNNTKEISLGNNRYALSFSPAASFLMLLENATIDQFSWLGFVSASEAEKRRGIFSLAQLTADKEPLVMIHGLNSDPLIWRYLTMAILNDAVLSQRYQIWHVYYPSGPPPFYNAMRVRHLLSELSQVASGKQGFERATIIGHSMGGVISKTLTTNSNYALWDATFTDRPELLLNEKQRDIKDIFVFEPVFNYNRVFFLDTPHRGSSIASSALGYIGASLVTLPLEFTGLFKALIDKVGIAKLTKGMLPFLKDYGPNSVQVLRPGHPLMDALGTLPVQGEAYNIIGSTNRLICDSSDDCSNISDSVVDYPSAYYDKAKETIIVKSSHNSFQNPSAIEYILTKLKSQ</sequence>
<protein>
    <recommendedName>
        <fullName evidence="3">AB hydrolase-1 domain-containing protein</fullName>
    </recommendedName>
</protein>
<proteinExistence type="predicted"/>
<dbReference type="Gene3D" id="3.40.50.1820">
    <property type="entry name" value="alpha/beta hydrolase"/>
    <property type="match status" value="1"/>
</dbReference>
<gene>
    <name evidence="1" type="ORF">PTRA_b0156</name>
</gene>
<accession>A0A0U2WI12</accession>
<dbReference type="AlphaFoldDB" id="A0A0U2WI12"/>
<dbReference type="InterPro" id="IPR029058">
    <property type="entry name" value="AB_hydrolase_fold"/>
</dbReference>
<dbReference type="KEGG" id="ptn:PTRA_b0156"/>
<reference evidence="1 2" key="1">
    <citation type="submission" date="2015-03" db="EMBL/GenBank/DDBJ databases">
        <authorList>
            <person name="Murphy D."/>
        </authorList>
    </citation>
    <scope>NUCLEOTIDE SEQUENCE [LARGE SCALE GENOMIC DNA]</scope>
    <source>
        <strain evidence="1 2">KMM 520</strain>
    </source>
</reference>
<evidence type="ECO:0000313" key="2">
    <source>
        <dbReference type="Proteomes" id="UP000065261"/>
    </source>
</evidence>
<dbReference type="Proteomes" id="UP000065261">
    <property type="component" value="Chromosome II"/>
</dbReference>
<dbReference type="RefSeq" id="WP_237113506.1">
    <property type="nucleotide sequence ID" value="NZ_CP011035.1"/>
</dbReference>
<dbReference type="SUPFAM" id="SSF53474">
    <property type="entry name" value="alpha/beta-Hydrolases"/>
    <property type="match status" value="1"/>
</dbReference>
<dbReference type="EMBL" id="CP011035">
    <property type="protein sequence ID" value="ALS34679.1"/>
    <property type="molecule type" value="Genomic_DNA"/>
</dbReference>
<organism evidence="1">
    <name type="scientific">Pseudoalteromonas translucida KMM 520</name>
    <dbReference type="NCBI Taxonomy" id="1315283"/>
    <lineage>
        <taxon>Bacteria</taxon>
        <taxon>Pseudomonadati</taxon>
        <taxon>Pseudomonadota</taxon>
        <taxon>Gammaproteobacteria</taxon>
        <taxon>Alteromonadales</taxon>
        <taxon>Pseudoalteromonadaceae</taxon>
        <taxon>Pseudoalteromonas</taxon>
    </lineage>
</organism>
<evidence type="ECO:0008006" key="3">
    <source>
        <dbReference type="Google" id="ProtNLM"/>
    </source>
</evidence>
<dbReference type="PATRIC" id="fig|1315283.4.peg.3272"/>
<name>A0A0U2WI12_9GAMM</name>
<evidence type="ECO:0000313" key="1">
    <source>
        <dbReference type="EMBL" id="ALS34679.1"/>
    </source>
</evidence>